<dbReference type="SUPFAM" id="SSF54637">
    <property type="entry name" value="Thioesterase/thiol ester dehydrase-isomerase"/>
    <property type="match status" value="1"/>
</dbReference>
<gene>
    <name evidence="1" type="ORF">K8V65_02325</name>
</gene>
<evidence type="ECO:0000313" key="1">
    <source>
        <dbReference type="EMBL" id="HJF84485.1"/>
    </source>
</evidence>
<dbReference type="Proteomes" id="UP000780768">
    <property type="component" value="Unassembled WGS sequence"/>
</dbReference>
<reference evidence="1" key="2">
    <citation type="submission" date="2021-09" db="EMBL/GenBank/DDBJ databases">
        <authorList>
            <person name="Gilroy R."/>
        </authorList>
    </citation>
    <scope>NUCLEOTIDE SEQUENCE</scope>
    <source>
        <strain evidence="1">7318</strain>
    </source>
</reference>
<dbReference type="InterPro" id="IPR029069">
    <property type="entry name" value="HotDog_dom_sf"/>
</dbReference>
<proteinExistence type="predicted"/>
<name>A0A921HL68_9FIRM</name>
<protein>
    <submittedName>
        <fullName evidence="1">Uncharacterized protein</fullName>
    </submittedName>
</protein>
<organism evidence="1 2">
    <name type="scientific">Megamonas hypermegale</name>
    <dbReference type="NCBI Taxonomy" id="158847"/>
    <lineage>
        <taxon>Bacteria</taxon>
        <taxon>Bacillati</taxon>
        <taxon>Bacillota</taxon>
        <taxon>Negativicutes</taxon>
        <taxon>Selenomonadales</taxon>
        <taxon>Selenomonadaceae</taxon>
        <taxon>Megamonas</taxon>
    </lineage>
</organism>
<dbReference type="RefSeq" id="WP_346686069.1">
    <property type="nucleotide sequence ID" value="NZ_OZ006974.1"/>
</dbReference>
<comment type="caution">
    <text evidence="1">The sequence shown here is derived from an EMBL/GenBank/DDBJ whole genome shotgun (WGS) entry which is preliminary data.</text>
</comment>
<dbReference type="EMBL" id="DYVR01000065">
    <property type="protein sequence ID" value="HJF84485.1"/>
    <property type="molecule type" value="Genomic_DNA"/>
</dbReference>
<sequence length="182" mass="20762">MIQLIQNLAKCDEKFFSGWILAHARIVLDGKAVFYSNKLLSAAERRAVFSVTGTDENNITRQSLKVLLLLPKATTGKISSKAEIKGSLLDMQKFSVRQINEYIALSGDKNIIHQRVRPIVPGLMMVLYLYDFFCSQSDWDIRFLNPVYADDEVFFYRQDNGVNAYVNNKLVLTIKFKTGQVN</sequence>
<evidence type="ECO:0000313" key="2">
    <source>
        <dbReference type="Proteomes" id="UP000780768"/>
    </source>
</evidence>
<accession>A0A921HL68</accession>
<dbReference type="AlphaFoldDB" id="A0A921HL68"/>
<reference evidence="1" key="1">
    <citation type="journal article" date="2021" name="PeerJ">
        <title>Extensive microbial diversity within the chicken gut microbiome revealed by metagenomics and culture.</title>
        <authorList>
            <person name="Gilroy R."/>
            <person name="Ravi A."/>
            <person name="Getino M."/>
            <person name="Pursley I."/>
            <person name="Horton D.L."/>
            <person name="Alikhan N.F."/>
            <person name="Baker D."/>
            <person name="Gharbi K."/>
            <person name="Hall N."/>
            <person name="Watson M."/>
            <person name="Adriaenssens E.M."/>
            <person name="Foster-Nyarko E."/>
            <person name="Jarju S."/>
            <person name="Secka A."/>
            <person name="Antonio M."/>
            <person name="Oren A."/>
            <person name="Chaudhuri R.R."/>
            <person name="La Ragione R."/>
            <person name="Hildebrand F."/>
            <person name="Pallen M.J."/>
        </authorList>
    </citation>
    <scope>NUCLEOTIDE SEQUENCE</scope>
    <source>
        <strain evidence="1">7318</strain>
    </source>
</reference>